<evidence type="ECO:0000313" key="2">
    <source>
        <dbReference type="Proteomes" id="UP000262583"/>
    </source>
</evidence>
<name>A0A2Z4Y7V9_SUMC1</name>
<protein>
    <submittedName>
        <fullName evidence="1">Uncharacterized protein</fullName>
    </submittedName>
</protein>
<gene>
    <name evidence="1" type="ORF">BRCON_1955</name>
</gene>
<evidence type="ECO:0000313" key="1">
    <source>
        <dbReference type="EMBL" id="AXA36732.1"/>
    </source>
</evidence>
<proteinExistence type="predicted"/>
<dbReference type="Proteomes" id="UP000262583">
    <property type="component" value="Chromosome"/>
</dbReference>
<organism evidence="1 2">
    <name type="scientific">Sumerlaea chitinivorans</name>
    <dbReference type="NCBI Taxonomy" id="2250252"/>
    <lineage>
        <taxon>Bacteria</taxon>
        <taxon>Candidatus Sumerlaeota</taxon>
        <taxon>Candidatus Sumerlaeia</taxon>
        <taxon>Candidatus Sumerlaeales</taxon>
        <taxon>Candidatus Sumerlaeaceae</taxon>
        <taxon>Candidatus Sumerlaea</taxon>
    </lineage>
</organism>
<dbReference type="KEGG" id="schv:BRCON_1955"/>
<reference evidence="1 2" key="1">
    <citation type="submission" date="2018-05" db="EMBL/GenBank/DDBJ databases">
        <title>A metagenomic window into the 2 km-deep terrestrial subsurface aquifer revealed taxonomically and functionally diverse microbial community comprising novel uncultured bacterial lineages.</title>
        <authorList>
            <person name="Kadnikov V.V."/>
            <person name="Mardanov A.V."/>
            <person name="Beletsky A.V."/>
            <person name="Banks D."/>
            <person name="Pimenov N.V."/>
            <person name="Frank Y.A."/>
            <person name="Karnachuk O.V."/>
            <person name="Ravin N.V."/>
        </authorList>
    </citation>
    <scope>NUCLEOTIDE SEQUENCE [LARGE SCALE GENOMIC DNA]</scope>
    <source>
        <strain evidence="1">BY</strain>
    </source>
</reference>
<dbReference type="AlphaFoldDB" id="A0A2Z4Y7V9"/>
<sequence length="42" mass="4632">MRVALAGGCGDEALSRKRRLAWLGREIKKGRAARLEPLALKL</sequence>
<accession>A0A2Z4Y7V9</accession>
<dbReference type="EMBL" id="CP030759">
    <property type="protein sequence ID" value="AXA36732.1"/>
    <property type="molecule type" value="Genomic_DNA"/>
</dbReference>